<evidence type="ECO:0000313" key="8">
    <source>
        <dbReference type="Proteomes" id="UP000639859"/>
    </source>
</evidence>
<sequence length="460" mass="47857">MAAAWTPALPDGDAPIYERLVEALRADVASGALSAGTRLPPQRDLAHRLGLGLGTVTRAYVEAEKAGLVSAHVGRGSFVNAPGAIGAPRRREGPINLSQNVALNWPAARVIGETMQRLRRRPDLADHLDYSPAAGLERHRRAAAAWLARSAGFETADWTRLACCAGAQQGLALAFGAVARPGDAVLCEASTFNGIKALAAHAGYRLKGVAMDDEGLRPDALEAAVAATGARVVAVLPTLQNPTGRIMSLARREAIAAVARRLDLILIEDDIYGAYAPGAPPPLAMLAPERTFHVSGVSKTLAPGLRAGFVIAPSDAALERILETMRAIAFAPPGFGMLIAGQWIEDGTADTILAEIREETAARAALAKSILGSAIAGPAVPTAPHLWLPMSELEAERLAGRALRGGAEVTPPAAPIVEPGQVTGVRLALGAAADRTELEEGLRIVAAALADVDERARPVI</sequence>
<gene>
    <name evidence="7" type="ORF">I4Q42_15485</name>
</gene>
<accession>A0ABS0SZL8</accession>
<dbReference type="Pfam" id="PF00392">
    <property type="entry name" value="GntR"/>
    <property type="match status" value="1"/>
</dbReference>
<dbReference type="CDD" id="cd07377">
    <property type="entry name" value="WHTH_GntR"/>
    <property type="match status" value="1"/>
</dbReference>
<dbReference type="InterPro" id="IPR000524">
    <property type="entry name" value="Tscrpt_reg_HTH_GntR"/>
</dbReference>
<dbReference type="Proteomes" id="UP000639859">
    <property type="component" value="Unassembled WGS sequence"/>
</dbReference>
<dbReference type="Gene3D" id="1.10.10.10">
    <property type="entry name" value="Winged helix-like DNA-binding domain superfamily/Winged helix DNA-binding domain"/>
    <property type="match status" value="1"/>
</dbReference>
<organism evidence="7 8">
    <name type="scientific">Caulobacter hibisci</name>
    <dbReference type="NCBI Taxonomy" id="2035993"/>
    <lineage>
        <taxon>Bacteria</taxon>
        <taxon>Pseudomonadati</taxon>
        <taxon>Pseudomonadota</taxon>
        <taxon>Alphaproteobacteria</taxon>
        <taxon>Caulobacterales</taxon>
        <taxon>Caulobacteraceae</taxon>
        <taxon>Caulobacter</taxon>
    </lineage>
</organism>
<evidence type="ECO:0000256" key="5">
    <source>
        <dbReference type="ARBA" id="ARBA00023163"/>
    </source>
</evidence>
<evidence type="ECO:0000256" key="4">
    <source>
        <dbReference type="ARBA" id="ARBA00023125"/>
    </source>
</evidence>
<protein>
    <submittedName>
        <fullName evidence="7">PLP-dependent aminotransferase family protein</fullName>
    </submittedName>
</protein>
<comment type="similarity">
    <text evidence="1">In the C-terminal section; belongs to the class-I pyridoxal-phosphate-dependent aminotransferase family.</text>
</comment>
<dbReference type="SUPFAM" id="SSF46785">
    <property type="entry name" value="Winged helix' DNA-binding domain"/>
    <property type="match status" value="1"/>
</dbReference>
<keyword evidence="8" id="KW-1185">Reference proteome</keyword>
<dbReference type="InterPro" id="IPR015424">
    <property type="entry name" value="PyrdxlP-dep_Trfase"/>
</dbReference>
<name>A0ABS0SZL8_9CAUL</name>
<dbReference type="SMART" id="SM00345">
    <property type="entry name" value="HTH_GNTR"/>
    <property type="match status" value="1"/>
</dbReference>
<dbReference type="InterPro" id="IPR015421">
    <property type="entry name" value="PyrdxlP-dep_Trfase_major"/>
</dbReference>
<reference evidence="7 8" key="1">
    <citation type="submission" date="2020-11" db="EMBL/GenBank/DDBJ databases">
        <title>genome sequence of strain KACC 18849.</title>
        <authorList>
            <person name="Gao J."/>
            <person name="Zhang X."/>
        </authorList>
    </citation>
    <scope>NUCLEOTIDE SEQUENCE [LARGE SCALE GENOMIC DNA]</scope>
    <source>
        <strain evidence="7 8">KACC 18849</strain>
    </source>
</reference>
<dbReference type="PANTHER" id="PTHR46577">
    <property type="entry name" value="HTH-TYPE TRANSCRIPTIONAL REGULATORY PROTEIN GABR"/>
    <property type="match status" value="1"/>
</dbReference>
<dbReference type="Pfam" id="PF00155">
    <property type="entry name" value="Aminotran_1_2"/>
    <property type="match status" value="1"/>
</dbReference>
<dbReference type="Gene3D" id="3.90.1150.10">
    <property type="entry name" value="Aspartate Aminotransferase, domain 1"/>
    <property type="match status" value="1"/>
</dbReference>
<dbReference type="PROSITE" id="PS50949">
    <property type="entry name" value="HTH_GNTR"/>
    <property type="match status" value="1"/>
</dbReference>
<dbReference type="InterPro" id="IPR004839">
    <property type="entry name" value="Aminotransferase_I/II_large"/>
</dbReference>
<dbReference type="PANTHER" id="PTHR46577:SF1">
    <property type="entry name" value="HTH-TYPE TRANSCRIPTIONAL REGULATORY PROTEIN GABR"/>
    <property type="match status" value="1"/>
</dbReference>
<dbReference type="InterPro" id="IPR051446">
    <property type="entry name" value="HTH_trans_reg/aminotransferase"/>
</dbReference>
<dbReference type="SUPFAM" id="SSF53383">
    <property type="entry name" value="PLP-dependent transferases"/>
    <property type="match status" value="1"/>
</dbReference>
<keyword evidence="4" id="KW-0238">DNA-binding</keyword>
<keyword evidence="2" id="KW-0663">Pyridoxal phosphate</keyword>
<evidence type="ECO:0000256" key="3">
    <source>
        <dbReference type="ARBA" id="ARBA00023015"/>
    </source>
</evidence>
<evidence type="ECO:0000256" key="2">
    <source>
        <dbReference type="ARBA" id="ARBA00022898"/>
    </source>
</evidence>
<dbReference type="InterPro" id="IPR015422">
    <property type="entry name" value="PyrdxlP-dep_Trfase_small"/>
</dbReference>
<keyword evidence="7" id="KW-0808">Transferase</keyword>
<dbReference type="CDD" id="cd00609">
    <property type="entry name" value="AAT_like"/>
    <property type="match status" value="1"/>
</dbReference>
<dbReference type="RefSeq" id="WP_198576983.1">
    <property type="nucleotide sequence ID" value="NZ_JADWOX010000010.1"/>
</dbReference>
<dbReference type="Gene3D" id="3.40.640.10">
    <property type="entry name" value="Type I PLP-dependent aspartate aminotransferase-like (Major domain)"/>
    <property type="match status" value="1"/>
</dbReference>
<evidence type="ECO:0000313" key="7">
    <source>
        <dbReference type="EMBL" id="MBI1685073.1"/>
    </source>
</evidence>
<evidence type="ECO:0000259" key="6">
    <source>
        <dbReference type="PROSITE" id="PS50949"/>
    </source>
</evidence>
<dbReference type="EMBL" id="JADWOX010000010">
    <property type="protein sequence ID" value="MBI1685073.1"/>
    <property type="molecule type" value="Genomic_DNA"/>
</dbReference>
<keyword evidence="5" id="KW-0804">Transcription</keyword>
<comment type="caution">
    <text evidence="7">The sequence shown here is derived from an EMBL/GenBank/DDBJ whole genome shotgun (WGS) entry which is preliminary data.</text>
</comment>
<proteinExistence type="inferred from homology"/>
<keyword evidence="7" id="KW-0032">Aminotransferase</keyword>
<evidence type="ECO:0000256" key="1">
    <source>
        <dbReference type="ARBA" id="ARBA00005384"/>
    </source>
</evidence>
<dbReference type="InterPro" id="IPR036388">
    <property type="entry name" value="WH-like_DNA-bd_sf"/>
</dbReference>
<keyword evidence="3" id="KW-0805">Transcription regulation</keyword>
<feature type="domain" description="HTH gntR-type" evidence="6">
    <location>
        <begin position="14"/>
        <end position="82"/>
    </location>
</feature>
<dbReference type="InterPro" id="IPR036390">
    <property type="entry name" value="WH_DNA-bd_sf"/>
</dbReference>
<dbReference type="GO" id="GO:0008483">
    <property type="term" value="F:transaminase activity"/>
    <property type="evidence" value="ECO:0007669"/>
    <property type="project" value="UniProtKB-KW"/>
</dbReference>